<accession>A0ACB8BGI3</accession>
<evidence type="ECO:0000313" key="2">
    <source>
        <dbReference type="Proteomes" id="UP000790709"/>
    </source>
</evidence>
<reference evidence="1" key="1">
    <citation type="journal article" date="2021" name="New Phytol.">
        <title>Evolutionary innovations through gain and loss of genes in the ectomycorrhizal Boletales.</title>
        <authorList>
            <person name="Wu G."/>
            <person name="Miyauchi S."/>
            <person name="Morin E."/>
            <person name="Kuo A."/>
            <person name="Drula E."/>
            <person name="Varga T."/>
            <person name="Kohler A."/>
            <person name="Feng B."/>
            <person name="Cao Y."/>
            <person name="Lipzen A."/>
            <person name="Daum C."/>
            <person name="Hundley H."/>
            <person name="Pangilinan J."/>
            <person name="Johnson J."/>
            <person name="Barry K."/>
            <person name="LaButti K."/>
            <person name="Ng V."/>
            <person name="Ahrendt S."/>
            <person name="Min B."/>
            <person name="Choi I.G."/>
            <person name="Park H."/>
            <person name="Plett J.M."/>
            <person name="Magnuson J."/>
            <person name="Spatafora J.W."/>
            <person name="Nagy L.G."/>
            <person name="Henrissat B."/>
            <person name="Grigoriev I.V."/>
            <person name="Yang Z.L."/>
            <person name="Xu J."/>
            <person name="Martin F.M."/>
        </authorList>
    </citation>
    <scope>NUCLEOTIDE SEQUENCE</scope>
    <source>
        <strain evidence="1">KUC20120723A-06</strain>
    </source>
</reference>
<evidence type="ECO:0000313" key="1">
    <source>
        <dbReference type="EMBL" id="KAH7924316.1"/>
    </source>
</evidence>
<comment type="caution">
    <text evidence="1">The sequence shown here is derived from an EMBL/GenBank/DDBJ whole genome shotgun (WGS) entry which is preliminary data.</text>
</comment>
<gene>
    <name evidence="1" type="ORF">BV22DRAFT_1013631</name>
</gene>
<organism evidence="1 2">
    <name type="scientific">Leucogyrophana mollusca</name>
    <dbReference type="NCBI Taxonomy" id="85980"/>
    <lineage>
        <taxon>Eukaryota</taxon>
        <taxon>Fungi</taxon>
        <taxon>Dikarya</taxon>
        <taxon>Basidiomycota</taxon>
        <taxon>Agaricomycotina</taxon>
        <taxon>Agaricomycetes</taxon>
        <taxon>Agaricomycetidae</taxon>
        <taxon>Boletales</taxon>
        <taxon>Boletales incertae sedis</taxon>
        <taxon>Leucogyrophana</taxon>
    </lineage>
</organism>
<keyword evidence="2" id="KW-1185">Reference proteome</keyword>
<name>A0ACB8BGI3_9AGAM</name>
<dbReference type="EMBL" id="MU266428">
    <property type="protein sequence ID" value="KAH7924316.1"/>
    <property type="molecule type" value="Genomic_DNA"/>
</dbReference>
<sequence>MRVLYLPPYSPDYNPIELAFSAIKAFVRRDGTLGRTDVDPAADDMYVYLHLYDAAFSITPDDARGFFHHCGYL</sequence>
<proteinExistence type="predicted"/>
<dbReference type="Proteomes" id="UP000790709">
    <property type="component" value="Unassembled WGS sequence"/>
</dbReference>
<protein>
    <submittedName>
        <fullName evidence="1">Uncharacterized protein</fullName>
    </submittedName>
</protein>